<comment type="caution">
    <text evidence="2">The sequence shown here is derived from an EMBL/GenBank/DDBJ whole genome shotgun (WGS) entry which is preliminary data.</text>
</comment>
<keyword evidence="1" id="KW-0812">Transmembrane</keyword>
<feature type="non-terminal residue" evidence="2">
    <location>
        <position position="1"/>
    </location>
</feature>
<proteinExistence type="predicted"/>
<evidence type="ECO:0000256" key="1">
    <source>
        <dbReference type="SAM" id="Phobius"/>
    </source>
</evidence>
<keyword evidence="1" id="KW-1133">Transmembrane helix</keyword>
<dbReference type="AlphaFoldDB" id="A0A813B9N5"/>
<organism evidence="2 3">
    <name type="scientific">Symbiodinium necroappetens</name>
    <dbReference type="NCBI Taxonomy" id="1628268"/>
    <lineage>
        <taxon>Eukaryota</taxon>
        <taxon>Sar</taxon>
        <taxon>Alveolata</taxon>
        <taxon>Dinophyceae</taxon>
        <taxon>Suessiales</taxon>
        <taxon>Symbiodiniaceae</taxon>
        <taxon>Symbiodinium</taxon>
    </lineage>
</organism>
<sequence>VQTTFDLARLRDAVGAGSAEAVAFSEEVNRSLDGARIDTPQALNEHVMPILARHFPKLGIRVYGSCVEPLAWVLHLACTVFLDMFLGTGVFLLAENAYRRGDQKGLFEVMRRLAPKQRKAKVQLRGDDGRILSNAEELSVFTEYCRGLFSQGQCVATSILLGQPFRLEAVALEQHMCKLSIYKSVPAHTLPPAVWKLCRQALAPLLVQFADKAWQLRPSAPSLWCDSWLVWLNKVGKQGRSPDELRPIALQDTGGKIVTKHLASLL</sequence>
<accession>A0A813B9N5</accession>
<feature type="non-terminal residue" evidence="2">
    <location>
        <position position="266"/>
    </location>
</feature>
<dbReference type="OrthoDB" id="421164at2759"/>
<dbReference type="EMBL" id="CAJNJA010067582">
    <property type="protein sequence ID" value="CAE7892604.1"/>
    <property type="molecule type" value="Genomic_DNA"/>
</dbReference>
<dbReference type="Proteomes" id="UP000601435">
    <property type="component" value="Unassembled WGS sequence"/>
</dbReference>
<evidence type="ECO:0000313" key="3">
    <source>
        <dbReference type="Proteomes" id="UP000601435"/>
    </source>
</evidence>
<name>A0A813B9N5_9DINO</name>
<reference evidence="2" key="1">
    <citation type="submission" date="2021-02" db="EMBL/GenBank/DDBJ databases">
        <authorList>
            <person name="Dougan E. K."/>
            <person name="Rhodes N."/>
            <person name="Thang M."/>
            <person name="Chan C."/>
        </authorList>
    </citation>
    <scope>NUCLEOTIDE SEQUENCE</scope>
</reference>
<evidence type="ECO:0000313" key="2">
    <source>
        <dbReference type="EMBL" id="CAE7892604.1"/>
    </source>
</evidence>
<keyword evidence="3" id="KW-1185">Reference proteome</keyword>
<feature type="transmembrane region" description="Helical" evidence="1">
    <location>
        <begin position="72"/>
        <end position="94"/>
    </location>
</feature>
<keyword evidence="1" id="KW-0472">Membrane</keyword>
<protein>
    <submittedName>
        <fullName evidence="2">Uncharacterized protein</fullName>
    </submittedName>
</protein>
<gene>
    <name evidence="2" type="ORF">SNEC2469_LOCUS29720</name>
</gene>